<dbReference type="Proteomes" id="UP000193067">
    <property type="component" value="Unassembled WGS sequence"/>
</dbReference>
<evidence type="ECO:0000313" key="2">
    <source>
        <dbReference type="EMBL" id="OSC97526.1"/>
    </source>
</evidence>
<gene>
    <name evidence="2" type="ORF">PYCCODRAFT_1133826</name>
</gene>
<organism evidence="2 3">
    <name type="scientific">Trametes coccinea (strain BRFM310)</name>
    <name type="common">Pycnoporus coccineus</name>
    <dbReference type="NCBI Taxonomy" id="1353009"/>
    <lineage>
        <taxon>Eukaryota</taxon>
        <taxon>Fungi</taxon>
        <taxon>Dikarya</taxon>
        <taxon>Basidiomycota</taxon>
        <taxon>Agaricomycotina</taxon>
        <taxon>Agaricomycetes</taxon>
        <taxon>Polyporales</taxon>
        <taxon>Polyporaceae</taxon>
        <taxon>Trametes</taxon>
    </lineage>
</organism>
<dbReference type="EMBL" id="KZ084150">
    <property type="protein sequence ID" value="OSC97526.1"/>
    <property type="molecule type" value="Genomic_DNA"/>
</dbReference>
<proteinExistence type="predicted"/>
<feature type="region of interest" description="Disordered" evidence="1">
    <location>
        <begin position="25"/>
        <end position="48"/>
    </location>
</feature>
<evidence type="ECO:0000256" key="1">
    <source>
        <dbReference type="SAM" id="MobiDB-lite"/>
    </source>
</evidence>
<name>A0A1Y2I8T1_TRAC3</name>
<reference evidence="2 3" key="1">
    <citation type="journal article" date="2015" name="Biotechnol. Biofuels">
        <title>Enhanced degradation of softwood versus hardwood by the white-rot fungus Pycnoporus coccineus.</title>
        <authorList>
            <person name="Couturier M."/>
            <person name="Navarro D."/>
            <person name="Chevret D."/>
            <person name="Henrissat B."/>
            <person name="Piumi F."/>
            <person name="Ruiz-Duenas F.J."/>
            <person name="Martinez A.T."/>
            <person name="Grigoriev I.V."/>
            <person name="Riley R."/>
            <person name="Lipzen A."/>
            <person name="Berrin J.G."/>
            <person name="Master E.R."/>
            <person name="Rosso M.N."/>
        </authorList>
    </citation>
    <scope>NUCLEOTIDE SEQUENCE [LARGE SCALE GENOMIC DNA]</scope>
    <source>
        <strain evidence="2 3">BRFM310</strain>
    </source>
</reference>
<keyword evidence="3" id="KW-1185">Reference proteome</keyword>
<feature type="region of interest" description="Disordered" evidence="1">
    <location>
        <begin position="76"/>
        <end position="110"/>
    </location>
</feature>
<dbReference type="AlphaFoldDB" id="A0A1Y2I8T1"/>
<sequence length="248" mass="27134">MHARLWSRPDHGHSASPRMLIGTIRSPLRSPGFSPRRPPSLRLSLSPNPRTSPPYGTCRFWLLCLPVQSLLPASPAPSSRPAPVPCGLSRARESGASPSPHSPSPFPATPGLRCHTGPSLPILSFRALSTHTHRLPVISSVHPRVLHGPQAFCLVLGAFSHSFIHSSLYLMHMCTIYCTTSIISQSPPDLGRFPHLRQRRLVRRHSSTFISSIRAIHNAPIAGHTPYQSPPPATPPFIICNPHRIALD</sequence>
<protein>
    <submittedName>
        <fullName evidence="2">Uncharacterized protein</fullName>
    </submittedName>
</protein>
<evidence type="ECO:0000313" key="3">
    <source>
        <dbReference type="Proteomes" id="UP000193067"/>
    </source>
</evidence>
<accession>A0A1Y2I8T1</accession>